<dbReference type="GO" id="GO:0006801">
    <property type="term" value="P:superoxide metabolic process"/>
    <property type="evidence" value="ECO:0007669"/>
    <property type="project" value="InterPro"/>
</dbReference>
<reference evidence="2" key="1">
    <citation type="submission" date="2025-08" db="UniProtKB">
        <authorList>
            <consortium name="Ensembl"/>
        </authorList>
    </citation>
    <scope>IDENTIFICATION</scope>
</reference>
<dbReference type="AlphaFoldDB" id="A0A8P4FWK0"/>
<protein>
    <recommendedName>
        <fullName evidence="1">Superoxide dismutase copper/zinc binding domain-containing protein</fullName>
    </recommendedName>
</protein>
<dbReference type="Pfam" id="PF00080">
    <property type="entry name" value="Sod_Cu"/>
    <property type="match status" value="1"/>
</dbReference>
<dbReference type="SUPFAM" id="SSF49329">
    <property type="entry name" value="Cu,Zn superoxide dismutase-like"/>
    <property type="match status" value="1"/>
</dbReference>
<dbReference type="InterPro" id="IPR053257">
    <property type="entry name" value="Cu-only_SOD"/>
</dbReference>
<evidence type="ECO:0000313" key="3">
    <source>
        <dbReference type="Proteomes" id="UP000694389"/>
    </source>
</evidence>
<proteinExistence type="predicted"/>
<keyword evidence="3" id="KW-1185">Reference proteome</keyword>
<reference evidence="2" key="2">
    <citation type="submission" date="2025-09" db="UniProtKB">
        <authorList>
            <consortium name="Ensembl"/>
        </authorList>
    </citation>
    <scope>IDENTIFICATION</scope>
</reference>
<dbReference type="PANTHER" id="PTHR20910">
    <property type="entry name" value="AGAP001623-PA"/>
    <property type="match status" value="1"/>
</dbReference>
<evidence type="ECO:0000259" key="1">
    <source>
        <dbReference type="Pfam" id="PF00080"/>
    </source>
</evidence>
<dbReference type="InterPro" id="IPR036423">
    <property type="entry name" value="SOD-like_Cu/Zn_dom_sf"/>
</dbReference>
<evidence type="ECO:0000313" key="2">
    <source>
        <dbReference type="Ensembl" id="ENSDLAP00005064691.1"/>
    </source>
</evidence>
<name>A0A8P4FWK0_DICLA</name>
<dbReference type="GO" id="GO:0046872">
    <property type="term" value="F:metal ion binding"/>
    <property type="evidence" value="ECO:0007669"/>
    <property type="project" value="InterPro"/>
</dbReference>
<dbReference type="PANTHER" id="PTHR20910:SF1">
    <property type="entry name" value="SUPEROXIDE DISMUTASE COPPER_ZINC BINDING DOMAIN-CONTAINING PROTEIN"/>
    <property type="match status" value="1"/>
</dbReference>
<dbReference type="Proteomes" id="UP000694389">
    <property type="component" value="Unassembled WGS sequence"/>
</dbReference>
<dbReference type="GeneTree" id="ENSGT00940000175906"/>
<dbReference type="InterPro" id="IPR001424">
    <property type="entry name" value="SOD_Cu_Zn_dom"/>
</dbReference>
<organism evidence="2 3">
    <name type="scientific">Dicentrarchus labrax</name>
    <name type="common">European seabass</name>
    <name type="synonym">Morone labrax</name>
    <dbReference type="NCBI Taxonomy" id="13489"/>
    <lineage>
        <taxon>Eukaryota</taxon>
        <taxon>Metazoa</taxon>
        <taxon>Chordata</taxon>
        <taxon>Craniata</taxon>
        <taxon>Vertebrata</taxon>
        <taxon>Euteleostomi</taxon>
        <taxon>Actinopterygii</taxon>
        <taxon>Neopterygii</taxon>
        <taxon>Teleostei</taxon>
        <taxon>Neoteleostei</taxon>
        <taxon>Acanthomorphata</taxon>
        <taxon>Eupercaria</taxon>
        <taxon>Moronidae</taxon>
        <taxon>Dicentrarchus</taxon>
    </lineage>
</organism>
<accession>A0A8P4FWK0</accession>
<dbReference type="Ensembl" id="ENSDLAT00005070305.1">
    <property type="protein sequence ID" value="ENSDLAP00005064691.1"/>
    <property type="gene ID" value="ENSDLAG00005029417.1"/>
</dbReference>
<dbReference type="Gene3D" id="2.60.40.200">
    <property type="entry name" value="Superoxide dismutase, copper/zinc binding domain"/>
    <property type="match status" value="1"/>
</dbReference>
<feature type="domain" description="Superoxide dismutase copper/zinc binding" evidence="1">
    <location>
        <begin position="15"/>
        <end position="107"/>
    </location>
</feature>
<sequence length="175" mass="19289">FSCVQFLAPLNMGGVTGHVQFNSTSQTAMVEVSGTGSCGSLNFSLSEHNWHVHTFPISSERDDDERRCSTTGGHWNPFNISTTDTSYTLHCGPSSPVSCEVGDLSSKHSTINLGTRVGGVEAKNFFTDVTSWLPGPGIIGQPLCIYVIVLGKGGRRYEEIFHKYDHRFPYLKKKW</sequence>